<dbReference type="Gene3D" id="3.40.50.150">
    <property type="entry name" value="Vaccinia Virus protein VP39"/>
    <property type="match status" value="1"/>
</dbReference>
<accession>A0ABY5Y197</accession>
<dbReference type="EMBL" id="CP065938">
    <property type="protein sequence ID" value="UWX05957.1"/>
    <property type="molecule type" value="Genomic_DNA"/>
</dbReference>
<evidence type="ECO:0000313" key="1">
    <source>
        <dbReference type="EMBL" id="UWX05957.1"/>
    </source>
</evidence>
<dbReference type="InterPro" id="IPR029063">
    <property type="entry name" value="SAM-dependent_MTases_sf"/>
</dbReference>
<keyword evidence="2" id="KW-1185">Reference proteome</keyword>
<dbReference type="RefSeq" id="WP_334315551.1">
    <property type="nucleotide sequence ID" value="NZ_CP065938.1"/>
</dbReference>
<reference evidence="1" key="1">
    <citation type="submission" date="2020-12" db="EMBL/GenBank/DDBJ databases">
        <title>Taurinivorans muris gen. nov., sp. nov., fundamental and realized metabolic niche of a ubiquitous sulfidogenic bacterium in the murine intestine.</title>
        <authorList>
            <person name="Ye H."/>
            <person name="Hanson B.T."/>
            <person name="Loy A."/>
        </authorList>
    </citation>
    <scope>NUCLEOTIDE SEQUENCE</scope>
    <source>
        <strain evidence="1">LT0009</strain>
    </source>
</reference>
<proteinExistence type="predicted"/>
<dbReference type="Proteomes" id="UP001058120">
    <property type="component" value="Chromosome"/>
</dbReference>
<sequence length="469" mass="53597">MSTLDNSIRCAGSFRDPSGAVYLGENCVYRTINQCYAEQWEQIKKTGFFESALAKKLIIPFEETDNAAAEQYKILQSPLLPFVSYPYEWSFGQYKDAALHTLDVLDEALAFGLVLKDATVYNIQFFNGKPIFIDLLSFEIRDIHKPWEAYLQFCKHFLAPLALMAKRSVSCGRMMETWIEGLPLDLVSSILPWRTKFSVSLGIHLHMHAKMQAKYGDARKAKSKVQSVSLKDDALLKLSQSLRYAINSLELPHDLQTEWGDYYNDTNYTERGAQDKREYLEKIASENAEKELAVDLGANQGVYSRFLSEYYNNVLAVDIDYLAVEKFYRALKKEAYSNILPLVFDLGNPSPNIGWANKERMTFAERCKASYVSALALVHHLVFTAGIPLFSIAEYFSTIVKKNGILAFEFVPLEDSQVQRLLAVRENPFPDYDLSTCKNAFSEYFEVVEEHQVTDSKRTIVIFRKIGEE</sequence>
<name>A0ABY5Y197_9BACT</name>
<dbReference type="SUPFAM" id="SSF53335">
    <property type="entry name" value="S-adenosyl-L-methionine-dependent methyltransferases"/>
    <property type="match status" value="1"/>
</dbReference>
<evidence type="ECO:0008006" key="3">
    <source>
        <dbReference type="Google" id="ProtNLM"/>
    </source>
</evidence>
<organism evidence="1 2">
    <name type="scientific">Taurinivorans muris</name>
    <dbReference type="NCBI Taxonomy" id="2787751"/>
    <lineage>
        <taxon>Bacteria</taxon>
        <taxon>Pseudomonadati</taxon>
        <taxon>Thermodesulfobacteriota</taxon>
        <taxon>Desulfovibrionia</taxon>
        <taxon>Desulfovibrionales</taxon>
        <taxon>Desulfovibrionaceae</taxon>
        <taxon>Taurinivorans</taxon>
    </lineage>
</organism>
<gene>
    <name evidence="1" type="ORF">JBF11_01110</name>
</gene>
<protein>
    <recommendedName>
        <fullName evidence="3">Class I SAM-dependent methyltransferase</fullName>
    </recommendedName>
</protein>
<evidence type="ECO:0000313" key="2">
    <source>
        <dbReference type="Proteomes" id="UP001058120"/>
    </source>
</evidence>